<evidence type="ECO:0000313" key="3">
    <source>
        <dbReference type="EMBL" id="KAJ1976353.1"/>
    </source>
</evidence>
<dbReference type="OrthoDB" id="1708823at2759"/>
<reference evidence="3" key="1">
    <citation type="submission" date="2022-07" db="EMBL/GenBank/DDBJ databases">
        <title>Phylogenomic reconstructions and comparative analyses of Kickxellomycotina fungi.</title>
        <authorList>
            <person name="Reynolds N.K."/>
            <person name="Stajich J.E."/>
            <person name="Barry K."/>
            <person name="Grigoriev I.V."/>
            <person name="Crous P."/>
            <person name="Smith M.E."/>
        </authorList>
    </citation>
    <scope>NUCLEOTIDE SEQUENCE</scope>
    <source>
        <strain evidence="3">RSA 567</strain>
    </source>
</reference>
<feature type="signal peptide" evidence="1">
    <location>
        <begin position="1"/>
        <end position="22"/>
    </location>
</feature>
<evidence type="ECO:0000313" key="4">
    <source>
        <dbReference type="Proteomes" id="UP001151582"/>
    </source>
</evidence>
<name>A0A9W8B511_9FUNG</name>
<dbReference type="InterPro" id="IPR056124">
    <property type="entry name" value="DUF7707"/>
</dbReference>
<organism evidence="3 4">
    <name type="scientific">Dimargaris verticillata</name>
    <dbReference type="NCBI Taxonomy" id="2761393"/>
    <lineage>
        <taxon>Eukaryota</taxon>
        <taxon>Fungi</taxon>
        <taxon>Fungi incertae sedis</taxon>
        <taxon>Zoopagomycota</taxon>
        <taxon>Kickxellomycotina</taxon>
        <taxon>Dimargaritomycetes</taxon>
        <taxon>Dimargaritales</taxon>
        <taxon>Dimargaritaceae</taxon>
        <taxon>Dimargaris</taxon>
    </lineage>
</organism>
<feature type="chain" id="PRO_5040833074" description="DUF7707 domain-containing protein" evidence="1">
    <location>
        <begin position="23"/>
        <end position="185"/>
    </location>
</feature>
<comment type="caution">
    <text evidence="3">The sequence shown here is derived from an EMBL/GenBank/DDBJ whole genome shotgun (WGS) entry which is preliminary data.</text>
</comment>
<dbReference type="Proteomes" id="UP001151582">
    <property type="component" value="Unassembled WGS sequence"/>
</dbReference>
<protein>
    <recommendedName>
        <fullName evidence="2">DUF7707 domain-containing protein</fullName>
    </recommendedName>
</protein>
<evidence type="ECO:0000256" key="1">
    <source>
        <dbReference type="SAM" id="SignalP"/>
    </source>
</evidence>
<dbReference type="AlphaFoldDB" id="A0A9W8B511"/>
<gene>
    <name evidence="3" type="ORF">H4R34_004007</name>
</gene>
<keyword evidence="4" id="KW-1185">Reference proteome</keyword>
<proteinExistence type="predicted"/>
<evidence type="ECO:0000259" key="2">
    <source>
        <dbReference type="Pfam" id="PF24808"/>
    </source>
</evidence>
<sequence length="185" mass="20468">MKSLTTLMVGAAAAVMPHLVLGEFNITRLGIQERINICNTHVVVCEHSCGGPKLTAQSFCNHTTMGWGCTCKDRERKIDVWNFPVPGRDCDGHINECVHNCKVDATCIQTCREKWPCYSLDAPPTYMEVDDVDEMPTYVQVNKTERKAEMDAKDEAKSKNPADHVVPTTALWAMAPVAVLVVAAF</sequence>
<keyword evidence="1" id="KW-0732">Signal</keyword>
<dbReference type="EMBL" id="JANBQB010000439">
    <property type="protein sequence ID" value="KAJ1976353.1"/>
    <property type="molecule type" value="Genomic_DNA"/>
</dbReference>
<feature type="domain" description="DUF7707" evidence="2">
    <location>
        <begin position="24"/>
        <end position="117"/>
    </location>
</feature>
<dbReference type="Pfam" id="PF24808">
    <property type="entry name" value="DUF7707"/>
    <property type="match status" value="1"/>
</dbReference>
<accession>A0A9W8B511</accession>